<sequence length="198" mass="23197">MTFVNDKKQFEISIQGDRNHVLVTHSPVPQAFKKMIIAPQKKSFLTKISQSQKCCFYLDIDVKDLNLNDDHRKLSPELLAPNMKQKLHDFFSDLDLDITNENVLILESSNEFKTSFHVVIRGAWITENAAVWNPIYCLFIQWLHEHKKEGESDVTRFLDASVYSSLQNFGTIHSTKWRPGNDQRYWMRYLCNAPDILY</sequence>
<gene>
    <name evidence="1" type="ORF">BDK51DRAFT_26513</name>
</gene>
<reference evidence="2" key="1">
    <citation type="journal article" date="2018" name="Nat. Microbiol.">
        <title>Leveraging single-cell genomics to expand the fungal tree of life.</title>
        <authorList>
            <person name="Ahrendt S.R."/>
            <person name="Quandt C.A."/>
            <person name="Ciobanu D."/>
            <person name="Clum A."/>
            <person name="Salamov A."/>
            <person name="Andreopoulos B."/>
            <person name="Cheng J.F."/>
            <person name="Woyke T."/>
            <person name="Pelin A."/>
            <person name="Henrissat B."/>
            <person name="Reynolds N.K."/>
            <person name="Benny G.L."/>
            <person name="Smith M.E."/>
            <person name="James T.Y."/>
            <person name="Grigoriev I.V."/>
        </authorList>
    </citation>
    <scope>NUCLEOTIDE SEQUENCE [LARGE SCALE GENOMIC DNA]</scope>
</reference>
<dbReference type="OrthoDB" id="2120701at2759"/>
<organism evidence="1 2">
    <name type="scientific">Blyttiomyces helicus</name>
    <dbReference type="NCBI Taxonomy" id="388810"/>
    <lineage>
        <taxon>Eukaryota</taxon>
        <taxon>Fungi</taxon>
        <taxon>Fungi incertae sedis</taxon>
        <taxon>Chytridiomycota</taxon>
        <taxon>Chytridiomycota incertae sedis</taxon>
        <taxon>Chytridiomycetes</taxon>
        <taxon>Chytridiomycetes incertae sedis</taxon>
        <taxon>Blyttiomyces</taxon>
    </lineage>
</organism>
<keyword evidence="2" id="KW-1185">Reference proteome</keyword>
<dbReference type="Proteomes" id="UP000269721">
    <property type="component" value="Unassembled WGS sequence"/>
</dbReference>
<dbReference type="EMBL" id="KZ994751">
    <property type="protein sequence ID" value="RKO92160.1"/>
    <property type="molecule type" value="Genomic_DNA"/>
</dbReference>
<dbReference type="AlphaFoldDB" id="A0A4P9WLY4"/>
<proteinExistence type="predicted"/>
<protein>
    <submittedName>
        <fullName evidence="1">Uncharacterized protein</fullName>
    </submittedName>
</protein>
<evidence type="ECO:0000313" key="2">
    <source>
        <dbReference type="Proteomes" id="UP000269721"/>
    </source>
</evidence>
<evidence type="ECO:0000313" key="1">
    <source>
        <dbReference type="EMBL" id="RKO92160.1"/>
    </source>
</evidence>
<name>A0A4P9WLY4_9FUNG</name>
<accession>A0A4P9WLY4</accession>